<organism evidence="1 2">
    <name type="scientific">Streptomyces melanosporofaciens</name>
    <dbReference type="NCBI Taxonomy" id="67327"/>
    <lineage>
        <taxon>Bacteria</taxon>
        <taxon>Bacillati</taxon>
        <taxon>Actinomycetota</taxon>
        <taxon>Actinomycetes</taxon>
        <taxon>Kitasatosporales</taxon>
        <taxon>Streptomycetaceae</taxon>
        <taxon>Streptomyces</taxon>
        <taxon>Streptomyces violaceusniger group</taxon>
    </lineage>
</organism>
<dbReference type="GO" id="GO:0016740">
    <property type="term" value="F:transferase activity"/>
    <property type="evidence" value="ECO:0007669"/>
    <property type="project" value="UniProtKB-KW"/>
</dbReference>
<evidence type="ECO:0000313" key="2">
    <source>
        <dbReference type="Proteomes" id="UP000198609"/>
    </source>
</evidence>
<dbReference type="Gene3D" id="3.40.50.2000">
    <property type="entry name" value="Glycogen Phosphorylase B"/>
    <property type="match status" value="1"/>
</dbReference>
<evidence type="ECO:0000313" key="1">
    <source>
        <dbReference type="EMBL" id="SEB31431.1"/>
    </source>
</evidence>
<reference evidence="2" key="1">
    <citation type="submission" date="2016-10" db="EMBL/GenBank/DDBJ databases">
        <authorList>
            <person name="Varghese N."/>
            <person name="Submissions S."/>
        </authorList>
    </citation>
    <scope>NUCLEOTIDE SEQUENCE [LARGE SCALE GENOMIC DNA]</scope>
    <source>
        <strain evidence="2">DSM 40318</strain>
    </source>
</reference>
<sequence>MKLMVIFVINARFLGSAQDIPYGAAGYTRTIAAGLRALGHHVGLIGYRREPAHPRESASLRWGQRLGCPYAEVAFHTETPAHTLQTTFAEAVTRLGEGRPPPTPLVLYHQSSYTLPFTPDGVLCAVTHHAPFVEDVARTMGVDDCVTAFGGGRAKVDALLGSQERGMDWLRDHPHVRVLEFSTLQINCLSRQGVSVGQCSVLPPPLLSHAASPEPDAPRPLASWMESATGRTLLISTAARADGFKNLDAVIDAYRVIEGRGDRAALYLACGSKQGAREVEELREHVPPHLRRHCVIGPRLPHGSMLSTFRSLAGRGVFLFTSRYETLGFTPLEAMGQGLVVAVPAPPTPIGMRDYVPAEFLYSPLAGGEGIADVVKCHVASPPASTMASEAVRELTVRNSVTHIEEYLTPMERT</sequence>
<name>A0A1H4IBP4_STRMJ</name>
<accession>A0A1H4IBP4</accession>
<dbReference type="AlphaFoldDB" id="A0A1H4IBP4"/>
<proteinExistence type="predicted"/>
<dbReference type="RefSeq" id="WP_107417333.1">
    <property type="nucleotide sequence ID" value="NZ_FNST01000001.1"/>
</dbReference>
<keyword evidence="2" id="KW-1185">Reference proteome</keyword>
<keyword evidence="1" id="KW-0808">Transferase</keyword>
<protein>
    <submittedName>
        <fullName evidence="1">Glycosyl transferases group 1</fullName>
    </submittedName>
</protein>
<dbReference type="SUPFAM" id="SSF53756">
    <property type="entry name" value="UDP-Glycosyltransferase/glycogen phosphorylase"/>
    <property type="match status" value="1"/>
</dbReference>
<gene>
    <name evidence="1" type="ORF">SAMN04490356_0436</name>
</gene>
<dbReference type="EMBL" id="FNST01000001">
    <property type="protein sequence ID" value="SEB31431.1"/>
    <property type="molecule type" value="Genomic_DNA"/>
</dbReference>
<dbReference type="Proteomes" id="UP000198609">
    <property type="component" value="Unassembled WGS sequence"/>
</dbReference>